<sequence>MELLVSKLRQRVPLNFLSINDLKFPIDEDDQSKILSVLVEIANHNKYYSMTVLKILIDGLERNNEDYDVNEDYYEYLMEWMDAKPLQPTDTDVITYTFNSEIQVKIKESPNLISGLGTTGLRTWEASLVLADYMMENDTKYSQLGDILELGCGTGMVSISMLKKNPIRSNKLYITDGDSQLIERVQENIRLNQLNLNEECYGIHKLWWGEDYIPPSVKTLLAADVTYDATIIPDLVHLLNESMSEGNVQTAIIAATLRNEDTLLVFNKWLNMGVEDKVWSWEIIQDAIPNSKTLHFGAFPSRVLLYRIDRL</sequence>
<gene>
    <name evidence="1" type="ORF">CANINC_004738</name>
</gene>
<dbReference type="AlphaFoldDB" id="A0A4V4NF71"/>
<dbReference type="PANTHER" id="PTHR14614">
    <property type="entry name" value="HEPATOCELLULAR CARCINOMA-ASSOCIATED ANTIGEN"/>
    <property type="match status" value="1"/>
</dbReference>
<dbReference type="GO" id="GO:0008757">
    <property type="term" value="F:S-adenosylmethionine-dependent methyltransferase activity"/>
    <property type="evidence" value="ECO:0007669"/>
    <property type="project" value="UniProtKB-ARBA"/>
</dbReference>
<dbReference type="GO" id="GO:0005737">
    <property type="term" value="C:cytoplasm"/>
    <property type="evidence" value="ECO:0007669"/>
    <property type="project" value="TreeGrafter"/>
</dbReference>
<evidence type="ECO:0000313" key="2">
    <source>
        <dbReference type="Proteomes" id="UP000307173"/>
    </source>
</evidence>
<dbReference type="InterPro" id="IPR019410">
    <property type="entry name" value="Methyltransf_16"/>
</dbReference>
<dbReference type="Pfam" id="PF10294">
    <property type="entry name" value="Methyltransf_16"/>
    <property type="match status" value="1"/>
</dbReference>
<dbReference type="InterPro" id="IPR029063">
    <property type="entry name" value="SAM-dependent_MTases_sf"/>
</dbReference>
<evidence type="ECO:0008006" key="3">
    <source>
        <dbReference type="Google" id="ProtNLM"/>
    </source>
</evidence>
<dbReference type="SUPFAM" id="SSF53335">
    <property type="entry name" value="S-adenosyl-L-methionine-dependent methyltransferases"/>
    <property type="match status" value="1"/>
</dbReference>
<reference evidence="1 2" key="1">
    <citation type="journal article" date="2019" name="Front. Genet.">
        <title>Whole-Genome Sequencing of the Opportunistic Yeast Pathogen Candida inconspicua Uncovers Its Hybrid Origin.</title>
        <authorList>
            <person name="Mixao V."/>
            <person name="Hansen A.P."/>
            <person name="Saus E."/>
            <person name="Boekhout T."/>
            <person name="Lass-Florl C."/>
            <person name="Gabaldon T."/>
        </authorList>
    </citation>
    <scope>NUCLEOTIDE SEQUENCE [LARGE SCALE GENOMIC DNA]</scope>
    <source>
        <strain evidence="1 2">CBS 180</strain>
    </source>
</reference>
<organism evidence="1 2">
    <name type="scientific">Pichia inconspicua</name>
    <dbReference type="NCBI Taxonomy" id="52247"/>
    <lineage>
        <taxon>Eukaryota</taxon>
        <taxon>Fungi</taxon>
        <taxon>Dikarya</taxon>
        <taxon>Ascomycota</taxon>
        <taxon>Saccharomycotina</taxon>
        <taxon>Pichiomycetes</taxon>
        <taxon>Pichiales</taxon>
        <taxon>Pichiaceae</taxon>
        <taxon>Pichia</taxon>
    </lineage>
</organism>
<name>A0A4V4NF71_9ASCO</name>
<keyword evidence="2" id="KW-1185">Reference proteome</keyword>
<dbReference type="Gene3D" id="3.40.50.150">
    <property type="entry name" value="Vaccinia Virus protein VP39"/>
    <property type="match status" value="1"/>
</dbReference>
<dbReference type="OrthoDB" id="194386at2759"/>
<protein>
    <recommendedName>
        <fullName evidence="3">FAM86 N-terminal domain-containing protein</fullName>
    </recommendedName>
</protein>
<dbReference type="Proteomes" id="UP000307173">
    <property type="component" value="Unassembled WGS sequence"/>
</dbReference>
<proteinExistence type="predicted"/>
<dbReference type="PANTHER" id="PTHR14614:SF130">
    <property type="entry name" value="PROTEIN-LYSINE N-METHYLTRANSFERASE EEF2KMT"/>
    <property type="match status" value="1"/>
</dbReference>
<dbReference type="STRING" id="52247.A0A4V4NF71"/>
<dbReference type="EMBL" id="SELW01000657">
    <property type="protein sequence ID" value="TID15066.1"/>
    <property type="molecule type" value="Genomic_DNA"/>
</dbReference>
<accession>A0A4V4NF71</accession>
<comment type="caution">
    <text evidence="1">The sequence shown here is derived from an EMBL/GenBank/DDBJ whole genome shotgun (WGS) entry which is preliminary data.</text>
</comment>
<evidence type="ECO:0000313" key="1">
    <source>
        <dbReference type="EMBL" id="TID15066.1"/>
    </source>
</evidence>